<keyword evidence="1" id="KW-0175">Coiled coil</keyword>
<organism evidence="2 3">
    <name type="scientific">Nocardioides bruguierae</name>
    <dbReference type="NCBI Taxonomy" id="2945102"/>
    <lineage>
        <taxon>Bacteria</taxon>
        <taxon>Bacillati</taxon>
        <taxon>Actinomycetota</taxon>
        <taxon>Actinomycetes</taxon>
        <taxon>Propionibacteriales</taxon>
        <taxon>Nocardioidaceae</taxon>
        <taxon>Nocardioides</taxon>
    </lineage>
</organism>
<dbReference type="Proteomes" id="UP001139485">
    <property type="component" value="Unassembled WGS sequence"/>
</dbReference>
<feature type="coiled-coil region" evidence="1">
    <location>
        <begin position="331"/>
        <end position="379"/>
    </location>
</feature>
<dbReference type="AlphaFoldDB" id="A0A9X2IFE3"/>
<sequence>MAKRRFVIQVGLHHAGAGSLGEALAASAETLAEHGVHVPARSREDARDAALELRRLHRAHGRRRKDLEGSWARLCRRARKPSSAVPGAVVVAEDLLAGAGSDQIDLLLDSLAGFEVHVVVTAADPSHQLVRSWVQAVRDGSSLTLPRYARRVLATDSEHDEALAFQAEQDLPEVLGRWASEVGRADRVHVVVPDAGQDAASASWAVVARLVGVDPVAVPLDLEGDPEPDLAGLAVLREVNEAVDGRTDAATRRATALTSILTPAGGDAPADVDDLLALLPETMLADLEQRGRLWAKAVQDGGHSVTGDPERLVPALPATATPAEPDVEHRLQVATDALADLLVDVARLREQVGDLEHRNARLESKLEKKKRKLRDRLAEAG</sequence>
<dbReference type="EMBL" id="JAMOIL010000009">
    <property type="protein sequence ID" value="MCM0620334.1"/>
    <property type="molecule type" value="Genomic_DNA"/>
</dbReference>
<evidence type="ECO:0000256" key="1">
    <source>
        <dbReference type="SAM" id="Coils"/>
    </source>
</evidence>
<keyword evidence="3" id="KW-1185">Reference proteome</keyword>
<accession>A0A9X2IFE3</accession>
<reference evidence="2" key="1">
    <citation type="submission" date="2022-05" db="EMBL/GenBank/DDBJ databases">
        <authorList>
            <person name="Tuo L."/>
        </authorList>
    </citation>
    <scope>NUCLEOTIDE SEQUENCE</scope>
    <source>
        <strain evidence="2">BSK12Z-4</strain>
    </source>
</reference>
<comment type="caution">
    <text evidence="2">The sequence shown here is derived from an EMBL/GenBank/DDBJ whole genome shotgun (WGS) entry which is preliminary data.</text>
</comment>
<gene>
    <name evidence="2" type="ORF">M8330_08490</name>
</gene>
<proteinExistence type="predicted"/>
<protein>
    <submittedName>
        <fullName evidence="2">Uncharacterized protein</fullName>
    </submittedName>
</protein>
<evidence type="ECO:0000313" key="3">
    <source>
        <dbReference type="Proteomes" id="UP001139485"/>
    </source>
</evidence>
<name>A0A9X2IFE3_9ACTN</name>
<dbReference type="RefSeq" id="WP_250826992.1">
    <property type="nucleotide sequence ID" value="NZ_JAMOIL010000009.1"/>
</dbReference>
<evidence type="ECO:0000313" key="2">
    <source>
        <dbReference type="EMBL" id="MCM0620334.1"/>
    </source>
</evidence>